<dbReference type="Pfam" id="PF03793">
    <property type="entry name" value="PASTA"/>
    <property type="match status" value="3"/>
</dbReference>
<keyword evidence="2" id="KW-0723">Serine/threonine-protein kinase</keyword>
<evidence type="ECO:0000256" key="10">
    <source>
        <dbReference type="PROSITE-ProRule" id="PRU10141"/>
    </source>
</evidence>
<dbReference type="GO" id="GO:0004674">
    <property type="term" value="F:protein serine/threonine kinase activity"/>
    <property type="evidence" value="ECO:0007669"/>
    <property type="project" value="UniProtKB-KW"/>
</dbReference>
<dbReference type="SMART" id="SM00220">
    <property type="entry name" value="S_TKc"/>
    <property type="match status" value="1"/>
</dbReference>
<dbReference type="OrthoDB" id="9762169at2"/>
<dbReference type="Gene3D" id="3.30.200.20">
    <property type="entry name" value="Phosphorylase Kinase, domain 1"/>
    <property type="match status" value="1"/>
</dbReference>
<proteinExistence type="predicted"/>
<feature type="domain" description="PASTA" evidence="13">
    <location>
        <begin position="374"/>
        <end position="445"/>
    </location>
</feature>
<dbReference type="InterPro" id="IPR000719">
    <property type="entry name" value="Prot_kinase_dom"/>
</dbReference>
<dbReference type="SUPFAM" id="SSF54184">
    <property type="entry name" value="Penicillin-binding protein 2x (pbp-2x), c-terminal domain"/>
    <property type="match status" value="1"/>
</dbReference>
<dbReference type="Pfam" id="PF00069">
    <property type="entry name" value="Pkinase"/>
    <property type="match status" value="1"/>
</dbReference>
<dbReference type="PROSITE" id="PS51178">
    <property type="entry name" value="PASTA"/>
    <property type="match status" value="3"/>
</dbReference>
<evidence type="ECO:0000256" key="3">
    <source>
        <dbReference type="ARBA" id="ARBA00022679"/>
    </source>
</evidence>
<evidence type="ECO:0000256" key="8">
    <source>
        <dbReference type="ARBA" id="ARBA00047899"/>
    </source>
</evidence>
<evidence type="ECO:0000256" key="7">
    <source>
        <dbReference type="ARBA" id="ARBA00022840"/>
    </source>
</evidence>
<dbReference type="Gene3D" id="3.30.10.20">
    <property type="match status" value="3"/>
</dbReference>
<keyword evidence="4" id="KW-0677">Repeat</keyword>
<evidence type="ECO:0000256" key="2">
    <source>
        <dbReference type="ARBA" id="ARBA00022527"/>
    </source>
</evidence>
<dbReference type="InterPro" id="IPR011009">
    <property type="entry name" value="Kinase-like_dom_sf"/>
</dbReference>
<dbReference type="FunFam" id="1.10.510.10:FF:000021">
    <property type="entry name" value="Serine/threonine protein kinase"/>
    <property type="match status" value="1"/>
</dbReference>
<evidence type="ECO:0000256" key="9">
    <source>
        <dbReference type="ARBA" id="ARBA00048679"/>
    </source>
</evidence>
<dbReference type="NCBIfam" id="NF033483">
    <property type="entry name" value="PknB_PASTA_kin"/>
    <property type="match status" value="1"/>
</dbReference>
<feature type="domain" description="PASTA" evidence="13">
    <location>
        <begin position="446"/>
        <end position="509"/>
    </location>
</feature>
<dbReference type="CDD" id="cd06577">
    <property type="entry name" value="PASTA_pknB"/>
    <property type="match status" value="3"/>
</dbReference>
<keyword evidence="3" id="KW-0808">Transferase</keyword>
<keyword evidence="6 14" id="KW-0418">Kinase</keyword>
<sequence length="602" mass="63558">MTETPTGPGQGYAGPPGAYGRLGDRYEIGGLLGSGGMAEVRIGRDLRLGRTVAIKRLRTDLASDPTFLARFRREAQSAAALNHPSIVAVYDTGEATGPDGHTVPFIVMEYVEGRTLRDLLREMEREGRKILPERTLEITADILAALDYSHRAGIIHRDIKPANVMLTPSGQVKVMDFGIARAIADTSSAMTQTAAVVGTAQYLSPEQARGETVDARSDIYSTGCLLYELLTGRPPFQGDSPLSVALQHVREQAPPPSAFNPEVTPVVDRVVATALAKRTDERYQSAAAMRADIERVLSGQPTAASAAPTAQYAAVPPAAATEALAPAVLPSPDEDEDGKSRRWIWILSVIAALLVVGGAAWGIPKLIGDNDPPPVAKVEMPDVVGMDRADAERRLTGDEYGFTMGAVTEQPNAEVEAGKVVSTDPPAGMDTPKGADTEVSMVVSTGPEQVEVPYLIGKKAKQAKEELDALGLKAEVVTQESDAPKNEILKTDPVPGEMVDPGTSVTLTVSAGKTDVPDVVGKMRDEAEQILKDAGFEVRVIETASDQPPGTVTEQIPGAGEQADAGDQIILTVSTGPATTDPTNPEVPTDPTDPLFPEDDGG</sequence>
<dbReference type="PROSITE" id="PS00108">
    <property type="entry name" value="PROTEIN_KINASE_ST"/>
    <property type="match status" value="1"/>
</dbReference>
<evidence type="ECO:0000256" key="11">
    <source>
        <dbReference type="SAM" id="MobiDB-lite"/>
    </source>
</evidence>
<dbReference type="EMBL" id="VDFQ02000001">
    <property type="protein sequence ID" value="KAA1424872.1"/>
    <property type="molecule type" value="Genomic_DNA"/>
</dbReference>
<dbReference type="InterPro" id="IPR005543">
    <property type="entry name" value="PASTA_dom"/>
</dbReference>
<dbReference type="InterPro" id="IPR017441">
    <property type="entry name" value="Protein_kinase_ATP_BS"/>
</dbReference>
<dbReference type="PROSITE" id="PS50011">
    <property type="entry name" value="PROTEIN_KINASE_DOM"/>
    <property type="match status" value="1"/>
</dbReference>
<feature type="binding site" evidence="10">
    <location>
        <position position="55"/>
    </location>
    <ligand>
        <name>ATP</name>
        <dbReference type="ChEBI" id="CHEBI:30616"/>
    </ligand>
</feature>
<comment type="catalytic activity">
    <reaction evidence="8">
        <text>L-threonyl-[protein] + ATP = O-phospho-L-threonyl-[protein] + ADP + H(+)</text>
        <dbReference type="Rhea" id="RHEA:46608"/>
        <dbReference type="Rhea" id="RHEA-COMP:11060"/>
        <dbReference type="Rhea" id="RHEA-COMP:11605"/>
        <dbReference type="ChEBI" id="CHEBI:15378"/>
        <dbReference type="ChEBI" id="CHEBI:30013"/>
        <dbReference type="ChEBI" id="CHEBI:30616"/>
        <dbReference type="ChEBI" id="CHEBI:61977"/>
        <dbReference type="ChEBI" id="CHEBI:456216"/>
        <dbReference type="EC" id="2.7.11.1"/>
    </reaction>
</comment>
<dbReference type="Proteomes" id="UP000307768">
    <property type="component" value="Unassembled WGS sequence"/>
</dbReference>
<name>A0A5Q6S3B3_9ACTN</name>
<feature type="compositionally biased region" description="Polar residues" evidence="11">
    <location>
        <begin position="571"/>
        <end position="583"/>
    </location>
</feature>
<keyword evidence="7 10" id="KW-0067">ATP-binding</keyword>
<keyword evidence="5 10" id="KW-0547">Nucleotide-binding</keyword>
<dbReference type="AlphaFoldDB" id="A0A5Q6S3B3"/>
<dbReference type="CDD" id="cd14014">
    <property type="entry name" value="STKc_PknB_like"/>
    <property type="match status" value="1"/>
</dbReference>
<gene>
    <name evidence="14" type="primary">pknB</name>
    <name evidence="14" type="ORF">FE697_002890</name>
</gene>
<dbReference type="GO" id="GO:0045717">
    <property type="term" value="P:negative regulation of fatty acid biosynthetic process"/>
    <property type="evidence" value="ECO:0007669"/>
    <property type="project" value="UniProtKB-ARBA"/>
</dbReference>
<dbReference type="InterPro" id="IPR008271">
    <property type="entry name" value="Ser/Thr_kinase_AS"/>
</dbReference>
<feature type="domain" description="Protein kinase" evidence="12">
    <location>
        <begin position="26"/>
        <end position="297"/>
    </location>
</feature>
<feature type="region of interest" description="Disordered" evidence="11">
    <location>
        <begin position="546"/>
        <end position="602"/>
    </location>
</feature>
<dbReference type="RefSeq" id="WP_149768044.1">
    <property type="nucleotide sequence ID" value="NZ_VDFQ02000001.1"/>
</dbReference>
<reference evidence="14 15" key="1">
    <citation type="submission" date="2019-09" db="EMBL/GenBank/DDBJ databases">
        <title>Mumia zhuanghuii sp. nov. isolated from the intestinal contents of plateau pika (Ochotona curzoniae) in the Qinghai-Tibet plateau of China.</title>
        <authorList>
            <person name="Tian Z."/>
        </authorList>
    </citation>
    <scope>NUCLEOTIDE SEQUENCE [LARGE SCALE GENOMIC DNA]</scope>
    <source>
        <strain evidence="15">350</strain>
    </source>
</reference>
<dbReference type="PROSITE" id="PS00107">
    <property type="entry name" value="PROTEIN_KINASE_ATP"/>
    <property type="match status" value="1"/>
</dbReference>
<organism evidence="14 15">
    <name type="scientific">Mumia zhuanghuii</name>
    <dbReference type="NCBI Taxonomy" id="2585211"/>
    <lineage>
        <taxon>Bacteria</taxon>
        <taxon>Bacillati</taxon>
        <taxon>Actinomycetota</taxon>
        <taxon>Actinomycetes</taxon>
        <taxon>Propionibacteriales</taxon>
        <taxon>Nocardioidaceae</taxon>
        <taxon>Mumia</taxon>
    </lineage>
</organism>
<evidence type="ECO:0000256" key="6">
    <source>
        <dbReference type="ARBA" id="ARBA00022777"/>
    </source>
</evidence>
<evidence type="ECO:0000256" key="4">
    <source>
        <dbReference type="ARBA" id="ARBA00022737"/>
    </source>
</evidence>
<feature type="domain" description="PASTA" evidence="13">
    <location>
        <begin position="510"/>
        <end position="575"/>
    </location>
</feature>
<accession>A0A5Q6S3B3</accession>
<evidence type="ECO:0000313" key="14">
    <source>
        <dbReference type="EMBL" id="KAA1424872.1"/>
    </source>
</evidence>
<dbReference type="PANTHER" id="PTHR43289:SF6">
    <property type="entry name" value="SERINE_THREONINE-PROTEIN KINASE NEKL-3"/>
    <property type="match status" value="1"/>
</dbReference>
<dbReference type="EC" id="2.7.11.1" evidence="1"/>
<dbReference type="PANTHER" id="PTHR43289">
    <property type="entry name" value="MITOGEN-ACTIVATED PROTEIN KINASE KINASE KINASE 20-RELATED"/>
    <property type="match status" value="1"/>
</dbReference>
<evidence type="ECO:0000313" key="15">
    <source>
        <dbReference type="Proteomes" id="UP000307768"/>
    </source>
</evidence>
<dbReference type="Gene3D" id="1.10.510.10">
    <property type="entry name" value="Transferase(Phosphotransferase) domain 1"/>
    <property type="match status" value="1"/>
</dbReference>
<comment type="caution">
    <text evidence="14">The sequence shown here is derived from an EMBL/GenBank/DDBJ whole genome shotgun (WGS) entry which is preliminary data.</text>
</comment>
<protein>
    <recommendedName>
        <fullName evidence="1">non-specific serine/threonine protein kinase</fullName>
        <ecNumber evidence="1">2.7.11.1</ecNumber>
    </recommendedName>
</protein>
<dbReference type="FunFam" id="3.30.200.20:FF:000035">
    <property type="entry name" value="Serine/threonine protein kinase Stk1"/>
    <property type="match status" value="1"/>
</dbReference>
<evidence type="ECO:0000259" key="13">
    <source>
        <dbReference type="PROSITE" id="PS51178"/>
    </source>
</evidence>
<comment type="catalytic activity">
    <reaction evidence="9">
        <text>L-seryl-[protein] + ATP = O-phospho-L-seryl-[protein] + ADP + H(+)</text>
        <dbReference type="Rhea" id="RHEA:17989"/>
        <dbReference type="Rhea" id="RHEA-COMP:9863"/>
        <dbReference type="Rhea" id="RHEA-COMP:11604"/>
        <dbReference type="ChEBI" id="CHEBI:15378"/>
        <dbReference type="ChEBI" id="CHEBI:29999"/>
        <dbReference type="ChEBI" id="CHEBI:30616"/>
        <dbReference type="ChEBI" id="CHEBI:83421"/>
        <dbReference type="ChEBI" id="CHEBI:456216"/>
        <dbReference type="EC" id="2.7.11.1"/>
    </reaction>
</comment>
<evidence type="ECO:0000256" key="1">
    <source>
        <dbReference type="ARBA" id="ARBA00012513"/>
    </source>
</evidence>
<dbReference type="SMART" id="SM00740">
    <property type="entry name" value="PASTA"/>
    <property type="match status" value="3"/>
</dbReference>
<evidence type="ECO:0000256" key="5">
    <source>
        <dbReference type="ARBA" id="ARBA00022741"/>
    </source>
</evidence>
<dbReference type="SUPFAM" id="SSF56112">
    <property type="entry name" value="Protein kinase-like (PK-like)"/>
    <property type="match status" value="1"/>
</dbReference>
<evidence type="ECO:0000259" key="12">
    <source>
        <dbReference type="PROSITE" id="PS50011"/>
    </source>
</evidence>
<dbReference type="GO" id="GO:0005524">
    <property type="term" value="F:ATP binding"/>
    <property type="evidence" value="ECO:0007669"/>
    <property type="project" value="UniProtKB-UniRule"/>
</dbReference>